<dbReference type="InterPro" id="IPR005569">
    <property type="entry name" value="Arc_DNA-bd_dom"/>
</dbReference>
<dbReference type="InterPro" id="IPR010985">
    <property type="entry name" value="Ribbon_hlx_hlx"/>
</dbReference>
<dbReference type="Gene3D" id="1.10.1220.10">
    <property type="entry name" value="Met repressor-like"/>
    <property type="match status" value="1"/>
</dbReference>
<evidence type="ECO:0000313" key="3">
    <source>
        <dbReference type="Proteomes" id="UP000290875"/>
    </source>
</evidence>
<feature type="domain" description="Arc-like DNA binding" evidence="1">
    <location>
        <begin position="9"/>
        <end position="43"/>
    </location>
</feature>
<sequence length="100" mass="11493">MKGASQIAPFGVRMPEGLKDKLHEIARKNGRSLNSEIVRILDEYVNGPKIEPMENISEEDLDSPQKLHEVIKELGEKIMLMESVFERNFPDYKPENKKPT</sequence>
<organism evidence="2 3">
    <name type="scientific">Enterobacter cloacae</name>
    <dbReference type="NCBI Taxonomy" id="550"/>
    <lineage>
        <taxon>Bacteria</taxon>
        <taxon>Pseudomonadati</taxon>
        <taxon>Pseudomonadota</taxon>
        <taxon>Gammaproteobacteria</taxon>
        <taxon>Enterobacterales</taxon>
        <taxon>Enterobacteriaceae</taxon>
        <taxon>Enterobacter</taxon>
        <taxon>Enterobacter cloacae complex</taxon>
    </lineage>
</organism>
<name>A0A4Q2E4H5_ENTCL</name>
<dbReference type="Proteomes" id="UP000290875">
    <property type="component" value="Unassembled WGS sequence"/>
</dbReference>
<gene>
    <name evidence="2" type="ORF">DM877_17670</name>
</gene>
<dbReference type="GO" id="GO:0043565">
    <property type="term" value="F:sequence-specific DNA binding"/>
    <property type="evidence" value="ECO:0007669"/>
    <property type="project" value="UniProtKB-ARBA"/>
</dbReference>
<accession>A0A4Q2E4H5</accession>
<protein>
    <recommendedName>
        <fullName evidence="1">Arc-like DNA binding domain-containing protein</fullName>
    </recommendedName>
</protein>
<dbReference type="InterPro" id="IPR013321">
    <property type="entry name" value="Arc_rbn_hlx_hlx"/>
</dbReference>
<dbReference type="AlphaFoldDB" id="A0A4Q2E4H5"/>
<dbReference type="EMBL" id="QJSL01000017">
    <property type="protein sequence ID" value="RXW27709.1"/>
    <property type="molecule type" value="Genomic_DNA"/>
</dbReference>
<dbReference type="GO" id="GO:0006355">
    <property type="term" value="P:regulation of DNA-templated transcription"/>
    <property type="evidence" value="ECO:0007669"/>
    <property type="project" value="InterPro"/>
</dbReference>
<proteinExistence type="predicted"/>
<comment type="caution">
    <text evidence="2">The sequence shown here is derived from an EMBL/GenBank/DDBJ whole genome shotgun (WGS) entry which is preliminary data.</text>
</comment>
<evidence type="ECO:0000259" key="1">
    <source>
        <dbReference type="Pfam" id="PF03869"/>
    </source>
</evidence>
<evidence type="ECO:0000313" key="2">
    <source>
        <dbReference type="EMBL" id="RXW27709.1"/>
    </source>
</evidence>
<dbReference type="Pfam" id="PF03869">
    <property type="entry name" value="Arc"/>
    <property type="match status" value="1"/>
</dbReference>
<dbReference type="RefSeq" id="WP_129324719.1">
    <property type="nucleotide sequence ID" value="NZ_QJSL01000017.1"/>
</dbReference>
<reference evidence="2 3" key="1">
    <citation type="submission" date="2018-06" db="EMBL/GenBank/DDBJ databases">
        <title>Carbapenemase-producing Enterobacteriaceae present in wastewater treatment plant effluent and nearby surface waters in the US.</title>
        <authorList>
            <person name="Mathys D.A."/>
            <person name="Mollenkopf D.F."/>
            <person name="Feicht S.M."/>
            <person name="Adams R.J."/>
            <person name="Albers A.L."/>
            <person name="Grooters S.V."/>
            <person name="Stuever D.M."/>
            <person name="Daniels J.B."/>
            <person name="Wittum T.E."/>
        </authorList>
    </citation>
    <scope>NUCLEOTIDE SEQUENCE [LARGE SCALE GENOMIC DNA]</scope>
    <source>
        <strain evidence="2 3">GEO_4_Eff_A</strain>
    </source>
</reference>
<dbReference type="SUPFAM" id="SSF47598">
    <property type="entry name" value="Ribbon-helix-helix"/>
    <property type="match status" value="1"/>
</dbReference>